<feature type="compositionally biased region" description="Pro residues" evidence="2">
    <location>
        <begin position="73"/>
        <end position="89"/>
    </location>
</feature>
<dbReference type="InterPro" id="IPR007123">
    <property type="entry name" value="Gelsolin-like_dom"/>
</dbReference>
<protein>
    <submittedName>
        <fullName evidence="6">Sec23/Sec24 protein transport family protein</fullName>
    </submittedName>
</protein>
<evidence type="ECO:0000256" key="2">
    <source>
        <dbReference type="SAM" id="MobiDB-lite"/>
    </source>
</evidence>
<dbReference type="GO" id="GO:0000149">
    <property type="term" value="F:SNARE binding"/>
    <property type="evidence" value="ECO:0007669"/>
    <property type="project" value="TreeGrafter"/>
</dbReference>
<dbReference type="InterPro" id="IPR036180">
    <property type="entry name" value="Gelsolin-like_dom_sf"/>
</dbReference>
<dbReference type="InterPro" id="IPR036465">
    <property type="entry name" value="vWFA_dom_sf"/>
</dbReference>
<dbReference type="PANTHER" id="PTHR13803">
    <property type="entry name" value="SEC24-RELATED PROTEIN"/>
    <property type="match status" value="1"/>
</dbReference>
<dbReference type="InterPro" id="IPR050550">
    <property type="entry name" value="SEC23_SEC24_subfamily"/>
</dbReference>
<accession>A0A1I9W051</accession>
<organism evidence="6">
    <name type="scientific">Populus tomentosa</name>
    <name type="common">Chinese white poplar</name>
    <dbReference type="NCBI Taxonomy" id="118781"/>
    <lineage>
        <taxon>Eukaryota</taxon>
        <taxon>Viridiplantae</taxon>
        <taxon>Streptophyta</taxon>
        <taxon>Embryophyta</taxon>
        <taxon>Tracheophyta</taxon>
        <taxon>Spermatophyta</taxon>
        <taxon>Magnoliopsida</taxon>
        <taxon>eudicotyledons</taxon>
        <taxon>Gunneridae</taxon>
        <taxon>Pentapetalae</taxon>
        <taxon>rosids</taxon>
        <taxon>fabids</taxon>
        <taxon>Malpighiales</taxon>
        <taxon>Salicaceae</taxon>
        <taxon>Saliceae</taxon>
        <taxon>Populus</taxon>
    </lineage>
</organism>
<feature type="compositionally biased region" description="Low complexity" evidence="2">
    <location>
        <begin position="104"/>
        <end position="128"/>
    </location>
</feature>
<dbReference type="InterPro" id="IPR006896">
    <property type="entry name" value="Sec23/24_trunk_dom"/>
</dbReference>
<comment type="similarity">
    <text evidence="1">Belongs to the SEC23/SEC24 family. SEC24 subfamily.</text>
</comment>
<dbReference type="SUPFAM" id="SSF82754">
    <property type="entry name" value="C-terminal, gelsolin-like domain of Sec23/24"/>
    <property type="match status" value="1"/>
</dbReference>
<dbReference type="PANTHER" id="PTHR13803:SF4">
    <property type="entry name" value="SECRETORY 24CD, ISOFORM C"/>
    <property type="match status" value="1"/>
</dbReference>
<evidence type="ECO:0000256" key="1">
    <source>
        <dbReference type="ARBA" id="ARBA00008334"/>
    </source>
</evidence>
<feature type="domain" description="Zinc finger Sec23/Sec24-type" evidence="4">
    <location>
        <begin position="423"/>
        <end position="461"/>
    </location>
</feature>
<dbReference type="Gene3D" id="3.40.50.410">
    <property type="entry name" value="von Willebrand factor, type A domain"/>
    <property type="match status" value="1"/>
</dbReference>
<dbReference type="EMBL" id="KT972450">
    <property type="protein sequence ID" value="APA20185.1"/>
    <property type="molecule type" value="Genomic_DNA"/>
</dbReference>
<dbReference type="Pfam" id="PF00626">
    <property type="entry name" value="Gelsolin"/>
    <property type="match status" value="1"/>
</dbReference>
<feature type="domain" description="Gelsolin-like" evidence="3">
    <location>
        <begin position="967"/>
        <end position="1034"/>
    </location>
</feature>
<dbReference type="GO" id="GO:0070971">
    <property type="term" value="C:endoplasmic reticulum exit site"/>
    <property type="evidence" value="ECO:0007669"/>
    <property type="project" value="TreeGrafter"/>
</dbReference>
<dbReference type="SUPFAM" id="SSF82919">
    <property type="entry name" value="Zn-finger domain of Sec23/24"/>
    <property type="match status" value="1"/>
</dbReference>
<dbReference type="SUPFAM" id="SSF81995">
    <property type="entry name" value="beta-sandwich domain of Sec23/24"/>
    <property type="match status" value="1"/>
</dbReference>
<sequence>MASNVPPGAPRQPPPPSYNPNYQQNPNILSDNFQNLNLNRPSTMPNSAPRPSPFGQPPPFPSSAPSPQFSRPGAPPPGVVPRPSVPPSGLPSSTFPPNVTPGRPTGLPFGQPQPFGQTQPFSQTQPFGSRPPPGSFPSSASSGLAMGPVSGAPPQGSLVPPLGSRPSPAAPSSSPLSMPPSSSFGGLMSNGPPAPAFQSAPRFPSPVSAPQQPPMGPPPTVGLARAPPQSMRQLMGSSGISGQPVAPFSAPPQGTPFSAQHGMAPPPVGSPFAPQMQPQSVAQPPPIPGSAQPPRMFGMPPPLPNQMTAISPVMGQTGSPLSGASKIDPNQIPRPIPGSSVILHDTRAGNQANPPPPAISDYIVTDTGNCSPRYMRCTINQIPCTVDLLSTSGMPLALLLQPLALPHPSEDPVQVVDFGESGPVRCSRCKGYINPFMKFIDQGRQFICNLCGFTDETPRDYHCNLGPDGRRRDADERPELCRGTVEFVATKEYMVRDPMPAVYFFLIDVSMHAIQTGATAAACSSINQVIADLPEGPRTMVGIATFDSTIHFYNLKRALQQPLMLIVPDIHDVYTPLQTDVIVPVSECRQHLELLLDSIPTMFQNSRIAESAFSAAIKAAFLAMKNTGGKLLVFQSGKLMNFLAFCWHWSPFCSRGSGKKSHLCRGEGGPSITPTSRQNIEGNGNSICSISGLCSCVHHYPDLCRHCFYLCHPKNNWRAGLLLLSFLCCFSSSKAVQSSQMECHTTSRVSGSDACEVQPGHSSSRIPWKLLQAHSNRYSPSRDSLSQNYYGYIKTSSSVAGWLRMCFPVCPPLHHSVWTKKNSCYKFIITMHKQFKSSVPLGSLGFPICVFLEASGKSNPFQPTLGYPRPSDKLLHKHSAFISQILCDSIIIRTTHPSRSTSTSAPVHPRINSKYRIETRWEDRRSVFLDQLCFFCFYSFSDSIGAPYDDCNPRPSFTGMAIGSLIPPALPLSSEYVNDNGVYLLENGQDVSIYIGNSVNPDILQKLFGISSVAEIPTQYVLEQYDNPLSKKLNDVMNEIRRQRCSFLRLKLCKKGDPSGMSFFSYLVEDKVPAGTLSYVEFLVQVHRQIQVKMSS</sequence>
<feature type="region of interest" description="Disordered" evidence="2">
    <location>
        <begin position="1"/>
        <end position="285"/>
    </location>
</feature>
<dbReference type="GO" id="GO:0090110">
    <property type="term" value="P:COPII-coated vesicle cargo loading"/>
    <property type="evidence" value="ECO:0007669"/>
    <property type="project" value="TreeGrafter"/>
</dbReference>
<dbReference type="SUPFAM" id="SSF53300">
    <property type="entry name" value="vWA-like"/>
    <property type="match status" value="1"/>
</dbReference>
<feature type="compositionally biased region" description="Pro residues" evidence="2">
    <location>
        <begin position="7"/>
        <end position="18"/>
    </location>
</feature>
<evidence type="ECO:0000259" key="3">
    <source>
        <dbReference type="Pfam" id="PF00626"/>
    </source>
</evidence>
<dbReference type="GO" id="GO:0008270">
    <property type="term" value="F:zinc ion binding"/>
    <property type="evidence" value="ECO:0007669"/>
    <property type="project" value="InterPro"/>
</dbReference>
<proteinExistence type="inferred from homology"/>
<dbReference type="InterPro" id="IPR006895">
    <property type="entry name" value="Znf_Sec23_Sec24"/>
</dbReference>
<evidence type="ECO:0000259" key="4">
    <source>
        <dbReference type="Pfam" id="PF04810"/>
    </source>
</evidence>
<evidence type="ECO:0000313" key="6">
    <source>
        <dbReference type="EMBL" id="APA20185.1"/>
    </source>
</evidence>
<evidence type="ECO:0000259" key="5">
    <source>
        <dbReference type="Pfam" id="PF04811"/>
    </source>
</evidence>
<feature type="compositionally biased region" description="Low complexity" evidence="2">
    <location>
        <begin position="160"/>
        <end position="189"/>
    </location>
</feature>
<dbReference type="Pfam" id="PF04810">
    <property type="entry name" value="zf-Sec23_Sec24"/>
    <property type="match status" value="1"/>
</dbReference>
<dbReference type="Gene3D" id="3.40.20.10">
    <property type="entry name" value="Severin"/>
    <property type="match status" value="1"/>
</dbReference>
<dbReference type="Pfam" id="PF04811">
    <property type="entry name" value="Sec23_trunk"/>
    <property type="match status" value="1"/>
</dbReference>
<feature type="compositionally biased region" description="Pro residues" evidence="2">
    <location>
        <begin position="211"/>
        <end position="220"/>
    </location>
</feature>
<dbReference type="InterPro" id="IPR036174">
    <property type="entry name" value="Znf_Sec23_Sec24_sf"/>
</dbReference>
<reference evidence="6" key="1">
    <citation type="submission" date="2015-10" db="EMBL/GenBank/DDBJ databases">
        <title>The patterns of DNA cytosine methylation of different tissues and organs in poplar.</title>
        <authorList>
            <person name="Zhang D."/>
            <person name="Wang Q."/>
        </authorList>
    </citation>
    <scope>NUCLEOTIDE SEQUENCE</scope>
</reference>
<dbReference type="InterPro" id="IPR029006">
    <property type="entry name" value="ADF-H/Gelsolin-like_dom_sf"/>
</dbReference>
<feature type="compositionally biased region" description="Pro residues" evidence="2">
    <location>
        <begin position="48"/>
        <end position="64"/>
    </location>
</feature>
<feature type="compositionally biased region" description="Polar residues" evidence="2">
    <location>
        <begin position="230"/>
        <end position="241"/>
    </location>
</feature>
<feature type="domain" description="Sec23/Sec24 trunk" evidence="5">
    <location>
        <begin position="498"/>
        <end position="637"/>
    </location>
</feature>
<name>A0A1I9W051_POPTO</name>
<dbReference type="GO" id="GO:0030127">
    <property type="term" value="C:COPII vesicle coat"/>
    <property type="evidence" value="ECO:0007669"/>
    <property type="project" value="InterPro"/>
</dbReference>
<dbReference type="GO" id="GO:0006886">
    <property type="term" value="P:intracellular protein transport"/>
    <property type="evidence" value="ECO:0007669"/>
    <property type="project" value="InterPro"/>
</dbReference>
<dbReference type="Gene3D" id="2.60.40.1670">
    <property type="entry name" value="beta-sandwich domain of Sec23/24"/>
    <property type="match status" value="1"/>
</dbReference>
<feature type="compositionally biased region" description="Polar residues" evidence="2">
    <location>
        <begin position="28"/>
        <end position="46"/>
    </location>
</feature>
<dbReference type="Gene3D" id="2.30.30.380">
    <property type="entry name" value="Zn-finger domain of Sec23/24"/>
    <property type="match status" value="1"/>
</dbReference>
<dbReference type="AlphaFoldDB" id="A0A1I9W051"/>